<dbReference type="OrthoDB" id="10066666at2759"/>
<evidence type="ECO:0000313" key="4">
    <source>
        <dbReference type="EMBL" id="CAF4039922.1"/>
    </source>
</evidence>
<evidence type="ECO:0000256" key="1">
    <source>
        <dbReference type="SAM" id="MobiDB-lite"/>
    </source>
</evidence>
<organism evidence="2 5">
    <name type="scientific">Rotaria sordida</name>
    <dbReference type="NCBI Taxonomy" id="392033"/>
    <lineage>
        <taxon>Eukaryota</taxon>
        <taxon>Metazoa</taxon>
        <taxon>Spiralia</taxon>
        <taxon>Gnathifera</taxon>
        <taxon>Rotifera</taxon>
        <taxon>Eurotatoria</taxon>
        <taxon>Bdelloidea</taxon>
        <taxon>Philodinida</taxon>
        <taxon>Philodinidae</taxon>
        <taxon>Rotaria</taxon>
    </lineage>
</organism>
<feature type="region of interest" description="Disordered" evidence="1">
    <location>
        <begin position="145"/>
        <end position="164"/>
    </location>
</feature>
<dbReference type="Proteomes" id="UP000663874">
    <property type="component" value="Unassembled WGS sequence"/>
</dbReference>
<name>A0A814QTE9_9BILA</name>
<dbReference type="Proteomes" id="UP000663889">
    <property type="component" value="Unassembled WGS sequence"/>
</dbReference>
<dbReference type="EMBL" id="CAJNOO010001253">
    <property type="protein sequence ID" value="CAF1122571.1"/>
    <property type="molecule type" value="Genomic_DNA"/>
</dbReference>
<dbReference type="Proteomes" id="UP000663882">
    <property type="component" value="Unassembled WGS sequence"/>
</dbReference>
<dbReference type="AlphaFoldDB" id="A0A814QTE9"/>
<dbReference type="EMBL" id="CAJNOU010001507">
    <property type="protein sequence ID" value="CAF1214496.1"/>
    <property type="molecule type" value="Genomic_DNA"/>
</dbReference>
<feature type="region of interest" description="Disordered" evidence="1">
    <location>
        <begin position="86"/>
        <end position="122"/>
    </location>
</feature>
<dbReference type="EMBL" id="CAJOBE010007568">
    <property type="protein sequence ID" value="CAF4039922.1"/>
    <property type="molecule type" value="Genomic_DNA"/>
</dbReference>
<feature type="compositionally biased region" description="Acidic residues" evidence="1">
    <location>
        <begin position="108"/>
        <end position="122"/>
    </location>
</feature>
<gene>
    <name evidence="4" type="ORF">FNK824_LOCUS28118</name>
    <name evidence="2" type="ORF">RFH988_LOCUS20432</name>
    <name evidence="3" type="ORF">SEV965_LOCUS21847</name>
</gene>
<feature type="region of interest" description="Disordered" evidence="1">
    <location>
        <begin position="365"/>
        <end position="386"/>
    </location>
</feature>
<evidence type="ECO:0000313" key="3">
    <source>
        <dbReference type="EMBL" id="CAF1214496.1"/>
    </source>
</evidence>
<feature type="region of interest" description="Disordered" evidence="1">
    <location>
        <begin position="194"/>
        <end position="220"/>
    </location>
</feature>
<evidence type="ECO:0000313" key="5">
    <source>
        <dbReference type="Proteomes" id="UP000663882"/>
    </source>
</evidence>
<comment type="caution">
    <text evidence="2">The sequence shown here is derived from an EMBL/GenBank/DDBJ whole genome shotgun (WGS) entry which is preliminary data.</text>
</comment>
<accession>A0A814QTE9</accession>
<sequence length="662" mass="74064">MPQKKQKEPLVKQLNTYVALRDKKTSRCYVVSRDHLSFAKKDNLKVGTSATFNEPNDPSHRFHGIVITCGTKQQCEKSILLIEKSNNNNSKESEDTESVSSNQLIIDEQTENNDDDNDGDEELENENQVLTCVSKSRKVDDVMVTSNNSTMSSKSAPDNNCSSSALQPTTISSNPIVLQNINSNVDVVHKRKEISDESTSVKKKPKHSTTVSHSDYEKLKREKKQLQKQVNIYKNNWMPRPTGPVAAYFIDVGKILSGATIVNDEEGDKGDKLEKICLTLNMSERELQSCEHETDITKTCRQIIKFVYRDPVVRSEMLVSSMTAGKLQAIQVMALTQATNHQEVDTLSPVLSSVTHMNIGYHSDTDISISSDHETQSAVESDSEKNKKNYMDQEISIFESLIINEEQSNETIDSMQIATALIALKSKHHLSNSCIEDILVLLKILGIAVPSSYKSLCTLLRKRSKTHLTPLVHTICPHCQNVSSKEQQCTTCGVKYSPISPMSIPIFYTYNILQQLKAILATSKDLVLHQKSASKKTVMKDITDGNMYNGLIKNESESFITLTMNVDGIQPNKGSDKRRSVPTKNDGSVVSFAIYENDPSACARTNERHDKLLEQLRINQDHLSKLTNKRGRRALMKAHKIAQRGVSSLCSLRTLSKRNLVA</sequence>
<reference evidence="2" key="1">
    <citation type="submission" date="2021-02" db="EMBL/GenBank/DDBJ databases">
        <authorList>
            <person name="Nowell W R."/>
        </authorList>
    </citation>
    <scope>NUCLEOTIDE SEQUENCE</scope>
</reference>
<evidence type="ECO:0000313" key="2">
    <source>
        <dbReference type="EMBL" id="CAF1122571.1"/>
    </source>
</evidence>
<proteinExistence type="predicted"/>
<protein>
    <submittedName>
        <fullName evidence="2">Uncharacterized protein</fullName>
    </submittedName>
</protein>